<comment type="caution">
    <text evidence="2">The sequence shown here is derived from an EMBL/GenBank/DDBJ whole genome shotgun (WGS) entry which is preliminary data.</text>
</comment>
<dbReference type="AlphaFoldDB" id="A0A8X8CAB4"/>
<dbReference type="GO" id="GO:0009505">
    <property type="term" value="C:plant-type cell wall"/>
    <property type="evidence" value="ECO:0007669"/>
    <property type="project" value="TreeGrafter"/>
</dbReference>
<accession>A0A8X8CAB4</accession>
<protein>
    <recommendedName>
        <fullName evidence="4">Heparanase-like protein 1</fullName>
    </recommendedName>
</protein>
<evidence type="ECO:0008006" key="4">
    <source>
        <dbReference type="Google" id="ProtNLM"/>
    </source>
</evidence>
<reference evidence="2" key="1">
    <citation type="journal article" date="2020" name="bioRxiv">
        <title>Hybrid origin of Populus tomentosa Carr. identified through genome sequencing and phylogenomic analysis.</title>
        <authorList>
            <person name="An X."/>
            <person name="Gao K."/>
            <person name="Chen Z."/>
            <person name="Li J."/>
            <person name="Yang X."/>
            <person name="Yang X."/>
            <person name="Zhou J."/>
            <person name="Guo T."/>
            <person name="Zhao T."/>
            <person name="Huang S."/>
            <person name="Miao D."/>
            <person name="Khan W.U."/>
            <person name="Rao P."/>
            <person name="Ye M."/>
            <person name="Lei B."/>
            <person name="Liao W."/>
            <person name="Wang J."/>
            <person name="Ji L."/>
            <person name="Li Y."/>
            <person name="Guo B."/>
            <person name="Mustafa N.S."/>
            <person name="Li S."/>
            <person name="Yun Q."/>
            <person name="Keller S.R."/>
            <person name="Mao J."/>
            <person name="Zhang R."/>
            <person name="Strauss S.H."/>
        </authorList>
    </citation>
    <scope>NUCLEOTIDE SEQUENCE</scope>
    <source>
        <strain evidence="2">GM15</strain>
        <tissue evidence="2">Leaf</tissue>
    </source>
</reference>
<dbReference type="Pfam" id="PF03662">
    <property type="entry name" value="Glyco_hydro_79n"/>
    <property type="match status" value="2"/>
</dbReference>
<name>A0A8X8CAB4_POPTO</name>
<feature type="signal peptide" evidence="1">
    <location>
        <begin position="1"/>
        <end position="25"/>
    </location>
</feature>
<feature type="chain" id="PRO_5036497162" description="Heparanase-like protein 1" evidence="1">
    <location>
        <begin position="26"/>
        <end position="603"/>
    </location>
</feature>
<evidence type="ECO:0000313" key="3">
    <source>
        <dbReference type="Proteomes" id="UP000886885"/>
    </source>
</evidence>
<sequence>MINNQPMGFSFSLLLFLASFPVILAQEGTRATISIDGTIAVAVIDDNFICATLDWWPHDKCNYNQCPWGYSSVTNLDLSHPLLAKAIQDGTAFFVAIIAFRNLRIRIGGSLQDQVLYDAESLKAPCHPFRKMKGGLFGFSKGCLHMNRWDELNHLFSRTGAIVTFGLNALYGRHQIRKGVWGGAWDSSNAYDFMNYTVLKGYKIDSWEYGNELSGSGVSASVSAELYGKDLIKLKDVVNNLYKNSDLKPSLVAPGGFFDKQWYAKLLQVTGSGIVNFVTHHIYNLGAVTLRLFPKSPSLSSRPLFSPLVPVKQRTDPPSMSAASMDPNLVNKILDPHYLSKVSETFSNLSQTIQQNGPWASAWVGESGGAYNSGGRHVSDTFVNSFWYLDQLGMASRYNTKVYCRQTLVGGHYGLLNTTTLVPNPDYYRQVHKTPFMLLEYALLWHRLMGKVVVAVGSNASPFLRSYAHCSKGRAGITLLLINLSNQTDFIISVQNSMDMRLTVEENISGENSFVRGLKRSVSWVGSRASDEPMYREEYHLTAKDGNLRSRTMVLNGIPLELTEDENIPNMDPVRLDVNSPLYINPLSISFIVFPNFDAPACA</sequence>
<dbReference type="Proteomes" id="UP000886885">
    <property type="component" value="Chromosome 15A"/>
</dbReference>
<dbReference type="InterPro" id="IPR005199">
    <property type="entry name" value="Glyco_hydro_79"/>
</dbReference>
<keyword evidence="1" id="KW-0732">Signal</keyword>
<keyword evidence="3" id="KW-1185">Reference proteome</keyword>
<gene>
    <name evidence="2" type="ORF">POTOM_049243</name>
</gene>
<proteinExistence type="predicted"/>
<organism evidence="2 3">
    <name type="scientific">Populus tomentosa</name>
    <name type="common">Chinese white poplar</name>
    <dbReference type="NCBI Taxonomy" id="118781"/>
    <lineage>
        <taxon>Eukaryota</taxon>
        <taxon>Viridiplantae</taxon>
        <taxon>Streptophyta</taxon>
        <taxon>Embryophyta</taxon>
        <taxon>Tracheophyta</taxon>
        <taxon>Spermatophyta</taxon>
        <taxon>Magnoliopsida</taxon>
        <taxon>eudicotyledons</taxon>
        <taxon>Gunneridae</taxon>
        <taxon>Pentapetalae</taxon>
        <taxon>rosids</taxon>
        <taxon>fabids</taxon>
        <taxon>Malpighiales</taxon>
        <taxon>Salicaceae</taxon>
        <taxon>Saliceae</taxon>
        <taxon>Populus</taxon>
    </lineage>
</organism>
<evidence type="ECO:0000256" key="1">
    <source>
        <dbReference type="SAM" id="SignalP"/>
    </source>
</evidence>
<dbReference type="PANTHER" id="PTHR14363">
    <property type="entry name" value="HEPARANASE-RELATED"/>
    <property type="match status" value="1"/>
</dbReference>
<evidence type="ECO:0000313" key="2">
    <source>
        <dbReference type="EMBL" id="KAG6746872.1"/>
    </source>
</evidence>
<dbReference type="OrthoDB" id="726732at2759"/>
<dbReference type="PANTHER" id="PTHR14363:SF21">
    <property type="entry name" value="HEPARANASE-LIKE PROTEIN 1"/>
    <property type="match status" value="1"/>
</dbReference>
<dbReference type="GO" id="GO:0004566">
    <property type="term" value="F:beta-glucuronidase activity"/>
    <property type="evidence" value="ECO:0007669"/>
    <property type="project" value="TreeGrafter"/>
</dbReference>
<dbReference type="GO" id="GO:0016020">
    <property type="term" value="C:membrane"/>
    <property type="evidence" value="ECO:0007669"/>
    <property type="project" value="InterPro"/>
</dbReference>
<dbReference type="EMBL" id="JAAWWB010000029">
    <property type="protein sequence ID" value="KAG6746872.1"/>
    <property type="molecule type" value="Genomic_DNA"/>
</dbReference>